<dbReference type="EMBL" id="CP098611">
    <property type="protein sequence ID" value="USR90358.1"/>
    <property type="molecule type" value="Genomic_DNA"/>
</dbReference>
<evidence type="ECO:0000313" key="3">
    <source>
        <dbReference type="Proteomes" id="UP001056708"/>
    </source>
</evidence>
<evidence type="ECO:0000313" key="2">
    <source>
        <dbReference type="EMBL" id="USR90358.1"/>
    </source>
</evidence>
<name>A0ABY5AMC2_9CYAN</name>
<gene>
    <name evidence="2" type="ORF">NEA10_16160</name>
</gene>
<dbReference type="Proteomes" id="UP001056708">
    <property type="component" value="Chromosome"/>
</dbReference>
<proteinExistence type="predicted"/>
<feature type="region of interest" description="Disordered" evidence="1">
    <location>
        <begin position="1"/>
        <end position="26"/>
    </location>
</feature>
<feature type="compositionally biased region" description="Basic and acidic residues" evidence="1">
    <location>
        <begin position="8"/>
        <end position="23"/>
    </location>
</feature>
<dbReference type="RefSeq" id="WP_252662391.1">
    <property type="nucleotide sequence ID" value="NZ_CP098611.1"/>
</dbReference>
<accession>A0ABY5AMC2</accession>
<reference evidence="2" key="1">
    <citation type="submission" date="2022-06" db="EMBL/GenBank/DDBJ databases">
        <title>Genome sequence of Phormidium yuhuli AB48 isolated from an industrial photobioreactor environment.</title>
        <authorList>
            <person name="Qiu Y."/>
            <person name="Noonan A.J.C."/>
            <person name="Dofher K."/>
            <person name="Koch M."/>
            <person name="Kieft B."/>
            <person name="Lin X."/>
            <person name="Ziels R.M."/>
            <person name="Hallam S.J."/>
        </authorList>
    </citation>
    <scope>NUCLEOTIDE SEQUENCE</scope>
    <source>
        <strain evidence="2">AB48</strain>
    </source>
</reference>
<keyword evidence="3" id="KW-1185">Reference proteome</keyword>
<evidence type="ECO:0000256" key="1">
    <source>
        <dbReference type="SAM" id="MobiDB-lite"/>
    </source>
</evidence>
<sequence length="54" mass="5922">MTYSIEGSGDKFPNKDGKTRFHPENGQPELVYLGLLSKASPDAGVKLTRRQGND</sequence>
<protein>
    <submittedName>
        <fullName evidence="2">Uncharacterized protein</fullName>
    </submittedName>
</protein>
<organism evidence="2 3">
    <name type="scientific">Phormidium yuhuli AB48</name>
    <dbReference type="NCBI Taxonomy" id="2940671"/>
    <lineage>
        <taxon>Bacteria</taxon>
        <taxon>Bacillati</taxon>
        <taxon>Cyanobacteriota</taxon>
        <taxon>Cyanophyceae</taxon>
        <taxon>Oscillatoriophycideae</taxon>
        <taxon>Oscillatoriales</taxon>
        <taxon>Oscillatoriaceae</taxon>
        <taxon>Phormidium</taxon>
        <taxon>Phormidium yuhuli</taxon>
    </lineage>
</organism>